<gene>
    <name evidence="2" type="ORF">I5L03_01795</name>
</gene>
<dbReference type="Proteomes" id="UP000602442">
    <property type="component" value="Unassembled WGS sequence"/>
</dbReference>
<feature type="transmembrane region" description="Helical" evidence="1">
    <location>
        <begin position="397"/>
        <end position="423"/>
    </location>
</feature>
<keyword evidence="3" id="KW-1185">Reference proteome</keyword>
<organism evidence="2 3">
    <name type="scientific">Aurantiacibacter sediminis</name>
    <dbReference type="NCBI Taxonomy" id="2793064"/>
    <lineage>
        <taxon>Bacteria</taxon>
        <taxon>Pseudomonadati</taxon>
        <taxon>Pseudomonadota</taxon>
        <taxon>Alphaproteobacteria</taxon>
        <taxon>Sphingomonadales</taxon>
        <taxon>Erythrobacteraceae</taxon>
        <taxon>Aurantiacibacter</taxon>
    </lineage>
</organism>
<evidence type="ECO:0008006" key="4">
    <source>
        <dbReference type="Google" id="ProtNLM"/>
    </source>
</evidence>
<sequence>MRKTRKSGDRRQSDAKNRGDEKANDLFLHIFASHSGLIGTEDFPPEMSDIIQSNAYAELGGWRRRELAFEREVTSGRAVFIDSDLAGALAGYSLEAEDPASRLLISSVRNALVQGIGDALEERDQEDEDGFSFEELQLQSIDIIPFLNGEMSLRVCVKWDDGWRDKRFFKAFGHERINISTEQFCSKLGPLIGDFQARLSENIAKDFRAGKLQSPPDFEKPEVNSLHVMYAGDLGDHVRDNMICDPVRAMLYAPSGGAIANQSNARDRFVFIGYAFSLVSADNPERAAAEYGLLIRITHSLFGSLNKLCGEVEAVLSKREKARSADIRALETKVRVYYHKLRLPTFTYRYEFLLIRDALFQQWQVAKVLDHAEYLLRALRIAAEERQMTLERRSDRAINLFLLAIALVSLVGVIVDLHLIGWIELF</sequence>
<protein>
    <recommendedName>
        <fullName evidence="4">DUF155 domain-containing protein</fullName>
    </recommendedName>
</protein>
<dbReference type="RefSeq" id="WP_197919993.1">
    <property type="nucleotide sequence ID" value="NZ_CAWPTA010000006.1"/>
</dbReference>
<evidence type="ECO:0000313" key="2">
    <source>
        <dbReference type="EMBL" id="MBH5321315.1"/>
    </source>
</evidence>
<proteinExistence type="predicted"/>
<dbReference type="EMBL" id="JAEANY010000001">
    <property type="protein sequence ID" value="MBH5321315.1"/>
    <property type="molecule type" value="Genomic_DNA"/>
</dbReference>
<accession>A0ABS0N025</accession>
<keyword evidence="1" id="KW-0472">Membrane</keyword>
<evidence type="ECO:0000256" key="1">
    <source>
        <dbReference type="SAM" id="Phobius"/>
    </source>
</evidence>
<evidence type="ECO:0000313" key="3">
    <source>
        <dbReference type="Proteomes" id="UP000602442"/>
    </source>
</evidence>
<name>A0ABS0N025_9SPHN</name>
<keyword evidence="1" id="KW-0812">Transmembrane</keyword>
<keyword evidence="1" id="KW-1133">Transmembrane helix</keyword>
<reference evidence="2 3" key="1">
    <citation type="submission" date="2020-11" db="EMBL/GenBank/DDBJ databases">
        <title>Erythrobacter sediminis sp. nov., a marine bacterium from a tidal flat of Garorim Bay.</title>
        <authorList>
            <person name="Kim D."/>
            <person name="Yoo Y."/>
            <person name="Kim J.-J."/>
        </authorList>
    </citation>
    <scope>NUCLEOTIDE SEQUENCE [LARGE SCALE GENOMIC DNA]</scope>
    <source>
        <strain evidence="2 3">JGD-13</strain>
    </source>
</reference>
<comment type="caution">
    <text evidence="2">The sequence shown here is derived from an EMBL/GenBank/DDBJ whole genome shotgun (WGS) entry which is preliminary data.</text>
</comment>